<name>A0A6A5Z1R3_9PLEO</name>
<reference evidence="2" key="1">
    <citation type="journal article" date="2020" name="Stud. Mycol.">
        <title>101 Dothideomycetes genomes: a test case for predicting lifestyles and emergence of pathogens.</title>
        <authorList>
            <person name="Haridas S."/>
            <person name="Albert R."/>
            <person name="Binder M."/>
            <person name="Bloem J."/>
            <person name="Labutti K."/>
            <person name="Salamov A."/>
            <person name="Andreopoulos B."/>
            <person name="Baker S."/>
            <person name="Barry K."/>
            <person name="Bills G."/>
            <person name="Bluhm B."/>
            <person name="Cannon C."/>
            <person name="Castanera R."/>
            <person name="Culley D."/>
            <person name="Daum C."/>
            <person name="Ezra D."/>
            <person name="Gonzalez J."/>
            <person name="Henrissat B."/>
            <person name="Kuo A."/>
            <person name="Liang C."/>
            <person name="Lipzen A."/>
            <person name="Lutzoni F."/>
            <person name="Magnuson J."/>
            <person name="Mondo S."/>
            <person name="Nolan M."/>
            <person name="Ohm R."/>
            <person name="Pangilinan J."/>
            <person name="Park H.-J."/>
            <person name="Ramirez L."/>
            <person name="Alfaro M."/>
            <person name="Sun H."/>
            <person name="Tritt A."/>
            <person name="Yoshinaga Y."/>
            <person name="Zwiers L.-H."/>
            <person name="Turgeon B."/>
            <person name="Goodwin S."/>
            <person name="Spatafora J."/>
            <person name="Crous P."/>
            <person name="Grigoriev I."/>
        </authorList>
    </citation>
    <scope>NUCLEOTIDE SEQUENCE</scope>
    <source>
        <strain evidence="2">CBS 627.86</strain>
    </source>
</reference>
<feature type="region of interest" description="Disordered" evidence="1">
    <location>
        <begin position="27"/>
        <end position="46"/>
    </location>
</feature>
<evidence type="ECO:0000256" key="1">
    <source>
        <dbReference type="SAM" id="MobiDB-lite"/>
    </source>
</evidence>
<evidence type="ECO:0000313" key="2">
    <source>
        <dbReference type="EMBL" id="KAF2113372.1"/>
    </source>
</evidence>
<dbReference type="AlphaFoldDB" id="A0A6A5Z1R3"/>
<organism evidence="2 3">
    <name type="scientific">Lophiotrema nucula</name>
    <dbReference type="NCBI Taxonomy" id="690887"/>
    <lineage>
        <taxon>Eukaryota</taxon>
        <taxon>Fungi</taxon>
        <taxon>Dikarya</taxon>
        <taxon>Ascomycota</taxon>
        <taxon>Pezizomycotina</taxon>
        <taxon>Dothideomycetes</taxon>
        <taxon>Pleosporomycetidae</taxon>
        <taxon>Pleosporales</taxon>
        <taxon>Lophiotremataceae</taxon>
        <taxon>Lophiotrema</taxon>
    </lineage>
</organism>
<evidence type="ECO:0000313" key="3">
    <source>
        <dbReference type="Proteomes" id="UP000799770"/>
    </source>
</evidence>
<dbReference type="PROSITE" id="PS51257">
    <property type="entry name" value="PROKAR_LIPOPROTEIN"/>
    <property type="match status" value="1"/>
</dbReference>
<dbReference type="Proteomes" id="UP000799770">
    <property type="component" value="Unassembled WGS sequence"/>
</dbReference>
<keyword evidence="3" id="KW-1185">Reference proteome</keyword>
<sequence length="127" mass="14138">MRKDGDGYRGQAQPQAHGLQACYRSSDTDLGMADKGSEELGQERYEAPLVADEDTIKRDTCGLEIDQYEKPMEGTDIQYSRYERLFLSSRGSEVFSDAHFLVRGMDLADVEGVITVSGKLLGAWQHA</sequence>
<protein>
    <submittedName>
        <fullName evidence="2">Uncharacterized protein</fullName>
    </submittedName>
</protein>
<gene>
    <name evidence="2" type="ORF">BDV96DRAFT_601538</name>
</gene>
<accession>A0A6A5Z1R3</accession>
<proteinExistence type="predicted"/>
<feature type="compositionally biased region" description="Basic and acidic residues" evidence="1">
    <location>
        <begin position="35"/>
        <end position="46"/>
    </location>
</feature>
<feature type="region of interest" description="Disordered" evidence="1">
    <location>
        <begin position="1"/>
        <end position="20"/>
    </location>
</feature>
<dbReference type="EMBL" id="ML977328">
    <property type="protein sequence ID" value="KAF2113372.1"/>
    <property type="molecule type" value="Genomic_DNA"/>
</dbReference>